<name>A0AAV8WX15_9CUCU</name>
<organism evidence="1 2">
    <name type="scientific">Rhamnusium bicolor</name>
    <dbReference type="NCBI Taxonomy" id="1586634"/>
    <lineage>
        <taxon>Eukaryota</taxon>
        <taxon>Metazoa</taxon>
        <taxon>Ecdysozoa</taxon>
        <taxon>Arthropoda</taxon>
        <taxon>Hexapoda</taxon>
        <taxon>Insecta</taxon>
        <taxon>Pterygota</taxon>
        <taxon>Neoptera</taxon>
        <taxon>Endopterygota</taxon>
        <taxon>Coleoptera</taxon>
        <taxon>Polyphaga</taxon>
        <taxon>Cucujiformia</taxon>
        <taxon>Chrysomeloidea</taxon>
        <taxon>Cerambycidae</taxon>
        <taxon>Lepturinae</taxon>
        <taxon>Rhagiini</taxon>
        <taxon>Rhamnusium</taxon>
    </lineage>
</organism>
<protein>
    <submittedName>
        <fullName evidence="1">Uncharacterized protein</fullName>
    </submittedName>
</protein>
<sequence length="128" mass="15232">MVLSTSKRALALFLLRKRRKRRAEYWVHPLNTRRLECGEYHRLCQELETCQARYFQYFRISRNQFEKLHNMLADEISKENTNYRDAISSRERLVVTLSIVIREIDSAEARVEGLLSELSPNSKLKSKL</sequence>
<dbReference type="EMBL" id="JANEYF010004448">
    <property type="protein sequence ID" value="KAJ8931165.1"/>
    <property type="molecule type" value="Genomic_DNA"/>
</dbReference>
<comment type="caution">
    <text evidence="1">The sequence shown here is derived from an EMBL/GenBank/DDBJ whole genome shotgun (WGS) entry which is preliminary data.</text>
</comment>
<gene>
    <name evidence="1" type="ORF">NQ314_015962</name>
</gene>
<reference evidence="1" key="1">
    <citation type="journal article" date="2023" name="Insect Mol. Biol.">
        <title>Genome sequencing provides insights into the evolution of gene families encoding plant cell wall-degrading enzymes in longhorned beetles.</title>
        <authorList>
            <person name="Shin N.R."/>
            <person name="Okamura Y."/>
            <person name="Kirsch R."/>
            <person name="Pauchet Y."/>
        </authorList>
    </citation>
    <scope>NUCLEOTIDE SEQUENCE</scope>
    <source>
        <strain evidence="1">RBIC_L_NR</strain>
    </source>
</reference>
<keyword evidence="2" id="KW-1185">Reference proteome</keyword>
<dbReference type="AlphaFoldDB" id="A0AAV8WX15"/>
<accession>A0AAV8WX15</accession>
<evidence type="ECO:0000313" key="2">
    <source>
        <dbReference type="Proteomes" id="UP001162156"/>
    </source>
</evidence>
<dbReference type="Proteomes" id="UP001162156">
    <property type="component" value="Unassembled WGS sequence"/>
</dbReference>
<proteinExistence type="predicted"/>
<evidence type="ECO:0000313" key="1">
    <source>
        <dbReference type="EMBL" id="KAJ8931165.1"/>
    </source>
</evidence>